<reference evidence="1 2" key="1">
    <citation type="submission" date="2016-08" db="EMBL/GenBank/DDBJ databases">
        <title>Complete genome sequence of Bacillus muralis G25-68, a strain with toxicity to nematodes.</title>
        <authorList>
            <person name="Zheng Z."/>
        </authorList>
    </citation>
    <scope>NUCLEOTIDE SEQUENCE [LARGE SCALE GENOMIC DNA]</scope>
    <source>
        <strain evidence="1 2">G25-68</strain>
    </source>
</reference>
<dbReference type="STRING" id="264697.ABE28_005640"/>
<dbReference type="KEGG" id="bmur:ABE28_005640"/>
<evidence type="ECO:0008006" key="3">
    <source>
        <dbReference type="Google" id="ProtNLM"/>
    </source>
</evidence>
<accession>A0A1B3XKT1</accession>
<sequence>MTKIYKLTVFEPSGEKLLDESFTAENDEQAKELGQNLLNEKNYQDQTHRCISPAGQLLLFHR</sequence>
<dbReference type="Proteomes" id="UP000077926">
    <property type="component" value="Chromosome"/>
</dbReference>
<proteinExistence type="predicted"/>
<dbReference type="InterPro" id="IPR025544">
    <property type="entry name" value="YhzD"/>
</dbReference>
<dbReference type="EMBL" id="CP017080">
    <property type="protein sequence ID" value="AOH53824.1"/>
    <property type="molecule type" value="Genomic_DNA"/>
</dbReference>
<gene>
    <name evidence="1" type="ORF">ABE28_005640</name>
</gene>
<dbReference type="RefSeq" id="WP_064466662.1">
    <property type="nucleotide sequence ID" value="NZ_CP017080.1"/>
</dbReference>
<dbReference type="Pfam" id="PF14120">
    <property type="entry name" value="YhzD"/>
    <property type="match status" value="1"/>
</dbReference>
<protein>
    <recommendedName>
        <fullName evidence="3">YhzD-like protein</fullName>
    </recommendedName>
</protein>
<dbReference type="AlphaFoldDB" id="A0A1B3XKT1"/>
<keyword evidence="2" id="KW-1185">Reference proteome</keyword>
<name>A0A1B3XKT1_9BACI</name>
<dbReference type="OrthoDB" id="2355652at2"/>
<organism evidence="1 2">
    <name type="scientific">Peribacillus muralis</name>
    <dbReference type="NCBI Taxonomy" id="264697"/>
    <lineage>
        <taxon>Bacteria</taxon>
        <taxon>Bacillati</taxon>
        <taxon>Bacillota</taxon>
        <taxon>Bacilli</taxon>
        <taxon>Bacillales</taxon>
        <taxon>Bacillaceae</taxon>
        <taxon>Peribacillus</taxon>
    </lineage>
</organism>
<evidence type="ECO:0000313" key="2">
    <source>
        <dbReference type="Proteomes" id="UP000077926"/>
    </source>
</evidence>
<evidence type="ECO:0000313" key="1">
    <source>
        <dbReference type="EMBL" id="AOH53824.1"/>
    </source>
</evidence>